<accession>A0A8C2DY46</accession>
<dbReference type="Pfam" id="PF03372">
    <property type="entry name" value="Exo_endo_phos"/>
    <property type="match status" value="1"/>
</dbReference>
<dbReference type="EC" id="3.1.11.2" evidence="3"/>
<feature type="binding site" evidence="9">
    <location>
        <position position="234"/>
    </location>
    <ligand>
        <name>Mg(2+)</name>
        <dbReference type="ChEBI" id="CHEBI:18420"/>
        <label>1</label>
    </ligand>
</feature>
<dbReference type="GO" id="GO:0003906">
    <property type="term" value="F:DNA-(apurinic or apyrimidinic site) endonuclease activity"/>
    <property type="evidence" value="ECO:0007669"/>
    <property type="project" value="TreeGrafter"/>
</dbReference>
<feature type="domain" description="Endonuclease/exonuclease/phosphatase" evidence="11">
    <location>
        <begin position="16"/>
        <end position="234"/>
    </location>
</feature>
<comment type="similarity">
    <text evidence="2">Belongs to the DNA repair enzymes AP/ExoA family.</text>
</comment>
<dbReference type="InterPro" id="IPR005135">
    <property type="entry name" value="Endo/exonuclease/phosphatase"/>
</dbReference>
<name>A0A8C2DY46_CYPCA</name>
<feature type="site" description="Interaction with DNA substrate" evidence="10">
    <location>
        <position position="234"/>
    </location>
</feature>
<dbReference type="GO" id="GO:0006284">
    <property type="term" value="P:base-excision repair"/>
    <property type="evidence" value="ECO:0007669"/>
    <property type="project" value="TreeGrafter"/>
</dbReference>
<comment type="cofactor">
    <cofactor evidence="9">
        <name>Mg(2+)</name>
        <dbReference type="ChEBI" id="CHEBI:18420"/>
    </cofactor>
    <cofactor evidence="9">
        <name>Mn(2+)</name>
        <dbReference type="ChEBI" id="CHEBI:29035"/>
    </cofactor>
    <text evidence="9">Probably binds two magnesium or manganese ions per subunit.</text>
</comment>
<sequence>MTGFLKILEENNVQFVTWNCKGLNGAVKRGNILAHFRKLGADVVFLQETHLKNHAQKQLYKNVFHSKFNCKSRGTAIIINKSIPFITSDVISDPNGRYIIVTGELYYTPVTLANIFAPNYDDEKFVDSVLAILPNLHSHDLILAGDFNLVMDTVLDRSSNRQQSVSKSAKLIQIFYKSANIIEVWRYINPTPKKYSFFSQLHNSYSRIDYFFLDFKLLSSVKYIDYEVIVLSDHAPLKLQLTLPNRYTSRTWRMDNSLLSNETHV</sequence>
<dbReference type="Gene3D" id="3.60.10.10">
    <property type="entry name" value="Endonuclease/exonuclease/phosphatase"/>
    <property type="match status" value="1"/>
</dbReference>
<keyword evidence="8" id="KW-0234">DNA repair</keyword>
<evidence type="ECO:0000256" key="3">
    <source>
        <dbReference type="ARBA" id="ARBA00012115"/>
    </source>
</evidence>
<dbReference type="CDD" id="cd09076">
    <property type="entry name" value="L1-EN"/>
    <property type="match status" value="1"/>
</dbReference>
<dbReference type="AlphaFoldDB" id="A0A8C2DY46"/>
<dbReference type="InterPro" id="IPR036691">
    <property type="entry name" value="Endo/exonu/phosph_ase_sf"/>
</dbReference>
<evidence type="ECO:0000256" key="5">
    <source>
        <dbReference type="ARBA" id="ARBA00022763"/>
    </source>
</evidence>
<feature type="binding site" evidence="9">
    <location>
        <position position="146"/>
    </location>
    <ligand>
        <name>Mg(2+)</name>
        <dbReference type="ChEBI" id="CHEBI:18420"/>
        <label>1</label>
    </ligand>
</feature>
<dbReference type="Ensembl" id="ENSCCRT00020032937.1">
    <property type="protein sequence ID" value="ENSCCRP00020030096.1"/>
    <property type="gene ID" value="ENSCCRG00020013657.1"/>
</dbReference>
<dbReference type="GO" id="GO:0046872">
    <property type="term" value="F:metal ion binding"/>
    <property type="evidence" value="ECO:0007669"/>
    <property type="project" value="UniProtKB-KW"/>
</dbReference>
<keyword evidence="4 9" id="KW-0479">Metal-binding</keyword>
<evidence type="ECO:0000256" key="2">
    <source>
        <dbReference type="ARBA" id="ARBA00007092"/>
    </source>
</evidence>
<dbReference type="PANTHER" id="PTHR22748">
    <property type="entry name" value="AP ENDONUCLEASE"/>
    <property type="match status" value="1"/>
</dbReference>
<feature type="site" description="Important for catalytic activity" evidence="10">
    <location>
        <position position="209"/>
    </location>
</feature>
<dbReference type="GO" id="GO:0008081">
    <property type="term" value="F:phosphoric diester hydrolase activity"/>
    <property type="evidence" value="ECO:0007669"/>
    <property type="project" value="TreeGrafter"/>
</dbReference>
<feature type="binding site" evidence="9">
    <location>
        <position position="233"/>
    </location>
    <ligand>
        <name>Mg(2+)</name>
        <dbReference type="ChEBI" id="CHEBI:18420"/>
        <label>1</label>
    </ligand>
</feature>
<feature type="binding site" evidence="9">
    <location>
        <position position="48"/>
    </location>
    <ligand>
        <name>Mg(2+)</name>
        <dbReference type="ChEBI" id="CHEBI:18420"/>
        <label>1</label>
    </ligand>
</feature>
<keyword evidence="7 9" id="KW-0460">Magnesium</keyword>
<keyword evidence="6" id="KW-0378">Hydrolase</keyword>
<organism evidence="12 13">
    <name type="scientific">Cyprinus carpio</name>
    <name type="common">Common carp</name>
    <dbReference type="NCBI Taxonomy" id="7962"/>
    <lineage>
        <taxon>Eukaryota</taxon>
        <taxon>Metazoa</taxon>
        <taxon>Chordata</taxon>
        <taxon>Craniata</taxon>
        <taxon>Vertebrata</taxon>
        <taxon>Euteleostomi</taxon>
        <taxon>Actinopterygii</taxon>
        <taxon>Neopterygii</taxon>
        <taxon>Teleostei</taxon>
        <taxon>Ostariophysi</taxon>
        <taxon>Cypriniformes</taxon>
        <taxon>Cyprinidae</taxon>
        <taxon>Cyprininae</taxon>
        <taxon>Cyprinus</taxon>
    </lineage>
</organism>
<feature type="binding site" evidence="9">
    <location>
        <position position="148"/>
    </location>
    <ligand>
        <name>Mg(2+)</name>
        <dbReference type="ChEBI" id="CHEBI:18420"/>
        <label>1</label>
    </ligand>
</feature>
<dbReference type="SUPFAM" id="SSF56219">
    <property type="entry name" value="DNase I-like"/>
    <property type="match status" value="1"/>
</dbReference>
<evidence type="ECO:0000313" key="12">
    <source>
        <dbReference type="Ensembl" id="ENSCCRP00020030096.1"/>
    </source>
</evidence>
<evidence type="ECO:0000256" key="9">
    <source>
        <dbReference type="PIRSR" id="PIRSR604808-2"/>
    </source>
</evidence>
<dbReference type="Proteomes" id="UP000694701">
    <property type="component" value="Unplaced"/>
</dbReference>
<evidence type="ECO:0000256" key="6">
    <source>
        <dbReference type="ARBA" id="ARBA00022801"/>
    </source>
</evidence>
<feature type="site" description="Transition state stabilizer" evidence="10">
    <location>
        <position position="148"/>
    </location>
</feature>
<feature type="binding site" evidence="9">
    <location>
        <position position="19"/>
    </location>
    <ligand>
        <name>Mg(2+)</name>
        <dbReference type="ChEBI" id="CHEBI:18420"/>
        <label>1</label>
    </ligand>
</feature>
<evidence type="ECO:0000256" key="8">
    <source>
        <dbReference type="ARBA" id="ARBA00023204"/>
    </source>
</evidence>
<keyword evidence="5" id="KW-0227">DNA damage</keyword>
<keyword evidence="9" id="KW-0464">Manganese</keyword>
<dbReference type="GO" id="GO:0005634">
    <property type="term" value="C:nucleus"/>
    <property type="evidence" value="ECO:0007669"/>
    <property type="project" value="TreeGrafter"/>
</dbReference>
<protein>
    <recommendedName>
        <fullName evidence="3">exodeoxyribonuclease III</fullName>
        <ecNumber evidence="3">3.1.11.2</ecNumber>
    </recommendedName>
</protein>
<evidence type="ECO:0000256" key="1">
    <source>
        <dbReference type="ARBA" id="ARBA00000493"/>
    </source>
</evidence>
<evidence type="ECO:0000259" key="11">
    <source>
        <dbReference type="Pfam" id="PF03372"/>
    </source>
</evidence>
<evidence type="ECO:0000256" key="4">
    <source>
        <dbReference type="ARBA" id="ARBA00022723"/>
    </source>
</evidence>
<dbReference type="PANTHER" id="PTHR22748:SF26">
    <property type="entry name" value="ENDONUCLEASE_EXONUCLEASE_PHOSPHATASE DOMAIN-CONTAINING PROTEIN"/>
    <property type="match status" value="1"/>
</dbReference>
<evidence type="ECO:0000313" key="13">
    <source>
        <dbReference type="Proteomes" id="UP000694701"/>
    </source>
</evidence>
<proteinExistence type="inferred from homology"/>
<evidence type="ECO:0000256" key="10">
    <source>
        <dbReference type="PIRSR" id="PIRSR604808-3"/>
    </source>
</evidence>
<dbReference type="InterPro" id="IPR004808">
    <property type="entry name" value="AP_endonuc_1"/>
</dbReference>
<dbReference type="GO" id="GO:0008311">
    <property type="term" value="F:double-stranded DNA 3'-5' DNA exonuclease activity"/>
    <property type="evidence" value="ECO:0007669"/>
    <property type="project" value="UniProtKB-EC"/>
</dbReference>
<evidence type="ECO:0000256" key="7">
    <source>
        <dbReference type="ARBA" id="ARBA00022842"/>
    </source>
</evidence>
<comment type="catalytic activity">
    <reaction evidence="1">
        <text>Exonucleolytic cleavage in the 3'- to 5'-direction to yield nucleoside 5'-phosphates.</text>
        <dbReference type="EC" id="3.1.11.2"/>
    </reaction>
</comment>
<reference evidence="12" key="1">
    <citation type="submission" date="2025-08" db="UniProtKB">
        <authorList>
            <consortium name="Ensembl"/>
        </authorList>
    </citation>
    <scope>IDENTIFICATION</scope>
</reference>